<gene>
    <name evidence="3" type="ORF">Ciccas_007752</name>
</gene>
<dbReference type="SMART" id="SM00054">
    <property type="entry name" value="EFh"/>
    <property type="match status" value="2"/>
</dbReference>
<dbReference type="CDD" id="cd00051">
    <property type="entry name" value="EFh"/>
    <property type="match status" value="1"/>
</dbReference>
<dbReference type="Gene3D" id="1.10.238.10">
    <property type="entry name" value="EF-hand"/>
    <property type="match status" value="1"/>
</dbReference>
<dbReference type="Pfam" id="PF13499">
    <property type="entry name" value="EF-hand_7"/>
    <property type="match status" value="1"/>
</dbReference>
<dbReference type="InterPro" id="IPR018247">
    <property type="entry name" value="EF_Hand_1_Ca_BS"/>
</dbReference>
<evidence type="ECO:0000259" key="2">
    <source>
        <dbReference type="PROSITE" id="PS50222"/>
    </source>
</evidence>
<reference evidence="3 4" key="1">
    <citation type="submission" date="2024-11" db="EMBL/GenBank/DDBJ databases">
        <title>Adaptive evolution of stress response genes in parasites aligns with host niche diversity.</title>
        <authorList>
            <person name="Hahn C."/>
            <person name="Resl P."/>
        </authorList>
    </citation>
    <scope>NUCLEOTIDE SEQUENCE [LARGE SCALE GENOMIC DNA]</scope>
    <source>
        <strain evidence="3">EGGRZ-B1_66</strain>
        <tissue evidence="3">Body</tissue>
    </source>
</reference>
<organism evidence="3 4">
    <name type="scientific">Cichlidogyrus casuarinus</name>
    <dbReference type="NCBI Taxonomy" id="1844966"/>
    <lineage>
        <taxon>Eukaryota</taxon>
        <taxon>Metazoa</taxon>
        <taxon>Spiralia</taxon>
        <taxon>Lophotrochozoa</taxon>
        <taxon>Platyhelminthes</taxon>
        <taxon>Monogenea</taxon>
        <taxon>Monopisthocotylea</taxon>
        <taxon>Dactylogyridea</taxon>
        <taxon>Ancyrocephalidae</taxon>
        <taxon>Cichlidogyrus</taxon>
    </lineage>
</organism>
<evidence type="ECO:0000313" key="3">
    <source>
        <dbReference type="EMBL" id="KAL3313640.1"/>
    </source>
</evidence>
<dbReference type="InterPro" id="IPR002048">
    <property type="entry name" value="EF_hand_dom"/>
</dbReference>
<dbReference type="PROSITE" id="PS50222">
    <property type="entry name" value="EF_HAND_2"/>
    <property type="match status" value="2"/>
</dbReference>
<keyword evidence="1" id="KW-0106">Calcium</keyword>
<dbReference type="InterPro" id="IPR011992">
    <property type="entry name" value="EF-hand-dom_pair"/>
</dbReference>
<keyword evidence="4" id="KW-1185">Reference proteome</keyword>
<sequence length="78" mass="9316">MSQQRKLSTANRKELTESFNKYDNNKNGYLEESELMRLFKNSGYSDEYAQAFIKKFDTNKDNKISYFEFMEACENKKS</sequence>
<dbReference type="AlphaFoldDB" id="A0ABD2Q1Z0"/>
<protein>
    <recommendedName>
        <fullName evidence="2">EF-hand domain-containing protein</fullName>
    </recommendedName>
</protein>
<name>A0ABD2Q1Z0_9PLAT</name>
<evidence type="ECO:0000313" key="4">
    <source>
        <dbReference type="Proteomes" id="UP001626550"/>
    </source>
</evidence>
<feature type="domain" description="EF-hand" evidence="2">
    <location>
        <begin position="46"/>
        <end position="78"/>
    </location>
</feature>
<accession>A0ABD2Q1Z0</accession>
<evidence type="ECO:0000256" key="1">
    <source>
        <dbReference type="ARBA" id="ARBA00022837"/>
    </source>
</evidence>
<dbReference type="SUPFAM" id="SSF47473">
    <property type="entry name" value="EF-hand"/>
    <property type="match status" value="1"/>
</dbReference>
<comment type="caution">
    <text evidence="3">The sequence shown here is derived from an EMBL/GenBank/DDBJ whole genome shotgun (WGS) entry which is preliminary data.</text>
</comment>
<dbReference type="Proteomes" id="UP001626550">
    <property type="component" value="Unassembled WGS sequence"/>
</dbReference>
<dbReference type="EMBL" id="JBJKFK010001238">
    <property type="protein sequence ID" value="KAL3313640.1"/>
    <property type="molecule type" value="Genomic_DNA"/>
</dbReference>
<feature type="domain" description="EF-hand" evidence="2">
    <location>
        <begin position="10"/>
        <end position="45"/>
    </location>
</feature>
<dbReference type="PROSITE" id="PS00018">
    <property type="entry name" value="EF_HAND_1"/>
    <property type="match status" value="2"/>
</dbReference>
<proteinExistence type="predicted"/>